<feature type="signal peptide" evidence="1">
    <location>
        <begin position="1"/>
        <end position="21"/>
    </location>
</feature>
<feature type="non-terminal residue" evidence="2">
    <location>
        <position position="146"/>
    </location>
</feature>
<keyword evidence="1" id="KW-0732">Signal</keyword>
<protein>
    <submittedName>
        <fullName evidence="2">Uncharacterized protein</fullName>
    </submittedName>
</protein>
<dbReference type="EMBL" id="BLLF01006930">
    <property type="protein sequence ID" value="GFH32657.1"/>
    <property type="molecule type" value="Genomic_DNA"/>
</dbReference>
<keyword evidence="3" id="KW-1185">Reference proteome</keyword>
<gene>
    <name evidence="2" type="ORF">HaLaN_31911</name>
</gene>
<reference evidence="2 3" key="1">
    <citation type="submission" date="2020-02" db="EMBL/GenBank/DDBJ databases">
        <title>Draft genome sequence of Haematococcus lacustris strain NIES-144.</title>
        <authorList>
            <person name="Morimoto D."/>
            <person name="Nakagawa S."/>
            <person name="Yoshida T."/>
            <person name="Sawayama S."/>
        </authorList>
    </citation>
    <scope>NUCLEOTIDE SEQUENCE [LARGE SCALE GENOMIC DNA]</scope>
    <source>
        <strain evidence="2 3">NIES-144</strain>
    </source>
</reference>
<proteinExistence type="predicted"/>
<dbReference type="Proteomes" id="UP000485058">
    <property type="component" value="Unassembled WGS sequence"/>
</dbReference>
<name>A0A6A0ALG4_HAELA</name>
<dbReference type="AlphaFoldDB" id="A0A6A0ALG4"/>
<accession>A0A6A0ALG4</accession>
<evidence type="ECO:0000313" key="3">
    <source>
        <dbReference type="Proteomes" id="UP000485058"/>
    </source>
</evidence>
<comment type="caution">
    <text evidence="2">The sequence shown here is derived from an EMBL/GenBank/DDBJ whole genome shotgun (WGS) entry which is preliminary data.</text>
</comment>
<evidence type="ECO:0000256" key="1">
    <source>
        <dbReference type="SAM" id="SignalP"/>
    </source>
</evidence>
<feature type="chain" id="PRO_5025440766" evidence="1">
    <location>
        <begin position="22"/>
        <end position="146"/>
    </location>
</feature>
<evidence type="ECO:0000313" key="2">
    <source>
        <dbReference type="EMBL" id="GFH32657.1"/>
    </source>
</evidence>
<organism evidence="2 3">
    <name type="scientific">Haematococcus lacustris</name>
    <name type="common">Green alga</name>
    <name type="synonym">Haematococcus pluvialis</name>
    <dbReference type="NCBI Taxonomy" id="44745"/>
    <lineage>
        <taxon>Eukaryota</taxon>
        <taxon>Viridiplantae</taxon>
        <taxon>Chlorophyta</taxon>
        <taxon>core chlorophytes</taxon>
        <taxon>Chlorophyceae</taxon>
        <taxon>CS clade</taxon>
        <taxon>Chlamydomonadales</taxon>
        <taxon>Haematococcaceae</taxon>
        <taxon>Haematococcus</taxon>
    </lineage>
</organism>
<sequence length="146" mass="15206">MSNRRMLDMCWLSLMIGVCIAVTPRAAAAQELTSAVSGMTGLGQHLDTLTANAAHAATLADDGAMVSLADVNALQMRQLQASTTPSLTQASQVGEALTARLQQATDSLTALIPSWRSMTASTDPTIANSMAVMSDSTQKLVQGVKV</sequence>